<keyword evidence="2" id="KW-1185">Reference proteome</keyword>
<name>A0A6L8LUV5_9RHOB</name>
<evidence type="ECO:0000313" key="2">
    <source>
        <dbReference type="Proteomes" id="UP000479043"/>
    </source>
</evidence>
<dbReference type="PANTHER" id="PTHR33835:SF1">
    <property type="entry name" value="METALLO-BETA-LACTAMASE DOMAIN-CONTAINING PROTEIN"/>
    <property type="match status" value="1"/>
</dbReference>
<dbReference type="AlphaFoldDB" id="A0A6L8LUV5"/>
<dbReference type="Pfam" id="PF14234">
    <property type="entry name" value="DUF4336"/>
    <property type="match status" value="1"/>
</dbReference>
<accession>A0A6L8LUV5</accession>
<comment type="caution">
    <text evidence="1">The sequence shown here is derived from an EMBL/GenBank/DDBJ whole genome shotgun (WGS) entry which is preliminary data.</text>
</comment>
<dbReference type="InterPro" id="IPR036866">
    <property type="entry name" value="RibonucZ/Hydroxyglut_hydro"/>
</dbReference>
<sequence>MELTEHTKGAIWIADYPVHYAGTRFNARMTVIRLADGRLILHSPGDIDAAGAAQIAALGTPAFIVAPGSYHYLHVASAKAAFPGAEVWICPGVERKAPDLQFDGFLSDTPPEAWAGELDQCLLRGNRIVWEVAFFHRASKVLILTDLIENIGDDTPGTDWTLKLWWKAVFHMWNHPKPAPEYQIGWSDKKAAKASLERILDWDFDRIILAHGDLIDEDAKSVARQAWQRPLSWSG</sequence>
<organism evidence="1 2">
    <name type="scientific">Thalassovita mangrovi</name>
    <dbReference type="NCBI Taxonomy" id="2692236"/>
    <lineage>
        <taxon>Bacteria</taxon>
        <taxon>Pseudomonadati</taxon>
        <taxon>Pseudomonadota</taxon>
        <taxon>Alphaproteobacteria</taxon>
        <taxon>Rhodobacterales</taxon>
        <taxon>Roseobacteraceae</taxon>
        <taxon>Thalassovita</taxon>
    </lineage>
</organism>
<dbReference type="PANTHER" id="PTHR33835">
    <property type="entry name" value="YALI0C07656P"/>
    <property type="match status" value="1"/>
</dbReference>
<dbReference type="InterPro" id="IPR025638">
    <property type="entry name" value="DUF4336"/>
</dbReference>
<dbReference type="RefSeq" id="WP_160975032.1">
    <property type="nucleotide sequence ID" value="NZ_WWEN01000009.1"/>
</dbReference>
<protein>
    <submittedName>
        <fullName evidence="1">DUF4336 domain-containing protein</fullName>
    </submittedName>
</protein>
<dbReference type="SUPFAM" id="SSF56281">
    <property type="entry name" value="Metallo-hydrolase/oxidoreductase"/>
    <property type="match status" value="1"/>
</dbReference>
<dbReference type="EMBL" id="WWEN01000009">
    <property type="protein sequence ID" value="MYM57122.1"/>
    <property type="molecule type" value="Genomic_DNA"/>
</dbReference>
<gene>
    <name evidence="1" type="ORF">GR167_17530</name>
</gene>
<evidence type="ECO:0000313" key="1">
    <source>
        <dbReference type="EMBL" id="MYM57122.1"/>
    </source>
</evidence>
<reference evidence="1 2" key="1">
    <citation type="submission" date="2020-01" db="EMBL/GenBank/DDBJ databases">
        <authorList>
            <person name="Chen S."/>
        </authorList>
    </citation>
    <scope>NUCLEOTIDE SEQUENCE [LARGE SCALE GENOMIC DNA]</scope>
    <source>
        <strain evidence="1 2">GS-10</strain>
    </source>
</reference>
<dbReference type="Proteomes" id="UP000479043">
    <property type="component" value="Unassembled WGS sequence"/>
</dbReference>
<proteinExistence type="predicted"/>